<gene>
    <name evidence="3" type="ORF">NE695_15225</name>
</gene>
<dbReference type="Pfam" id="PF01547">
    <property type="entry name" value="SBP_bac_1"/>
    <property type="match status" value="1"/>
</dbReference>
<evidence type="ECO:0000256" key="1">
    <source>
        <dbReference type="SAM" id="MobiDB-lite"/>
    </source>
</evidence>
<dbReference type="Proteomes" id="UP001524473">
    <property type="component" value="Unassembled WGS sequence"/>
</dbReference>
<dbReference type="SUPFAM" id="SSF53850">
    <property type="entry name" value="Periplasmic binding protein-like II"/>
    <property type="match status" value="1"/>
</dbReference>
<protein>
    <submittedName>
        <fullName evidence="3">Extracellular solute-binding protein</fullName>
    </submittedName>
</protein>
<accession>A0ABT1S391</accession>
<sequence>MKKFLSLVLSSALLISAMAGCGPSNADGSGSAASVESAVSSVSGGAEESAAAGEKPALTIGLRPNPLTTDYEDNYLTDLMEETAGVSLEFFFFPSEGAEAKQKFSMMVAGGETLPDIVVLPGLSDVERYNYGSGGYFIPLDEYMENDAVNWNKTMDTWATGQQKESVLRDARSFDGKIYAFPQFYCDPADASSLYMSINKQWLDNLKLEVPATTDELYTVLKAFKEQDANGNGDSKDEIPMMGHTGWQGSAAAFLLNSFTYFAYSGDFGYQLNAENGRLSAPFVTEEFREGLRFLRKLVEEGLLSDLSFSQTDAEVKSILQAPEDQDSLVGVVVGHPSPLFGTGVPRVKEYVGIPSLKGPDGVEWAPFSYQSGTYQVFITGDCGNPDAAFRFLDAMSETEMSLTMRFGKKDVNWRYAEGESRYSGIGEEYKAVYEQGFDPEETVPWTTENAVIWHDNVFNSLPPLLMGGALAVPYADEYQEYKLTELCYNVFPRRYNLHPEEMPVKVTFNEEETDRIHDILSSVQTYVDESITRFALGDLDVETGWEAYLAELDTMGLAEYLETSQAAYDRAMG</sequence>
<evidence type="ECO:0000256" key="2">
    <source>
        <dbReference type="SAM" id="SignalP"/>
    </source>
</evidence>
<dbReference type="PROSITE" id="PS51257">
    <property type="entry name" value="PROKAR_LIPOPROTEIN"/>
    <property type="match status" value="1"/>
</dbReference>
<reference evidence="3 4" key="1">
    <citation type="submission" date="2022-06" db="EMBL/GenBank/DDBJ databases">
        <title>Isolation of gut microbiota from human fecal samples.</title>
        <authorList>
            <person name="Pamer E.G."/>
            <person name="Barat B."/>
            <person name="Waligurski E."/>
            <person name="Medina S."/>
            <person name="Paddock L."/>
            <person name="Mostad J."/>
        </authorList>
    </citation>
    <scope>NUCLEOTIDE SEQUENCE [LARGE SCALE GENOMIC DNA]</scope>
    <source>
        <strain evidence="3 4">DFI.9.73</strain>
    </source>
</reference>
<keyword evidence="4" id="KW-1185">Reference proteome</keyword>
<dbReference type="PANTHER" id="PTHR43649">
    <property type="entry name" value="ARABINOSE-BINDING PROTEIN-RELATED"/>
    <property type="match status" value="1"/>
</dbReference>
<feature type="compositionally biased region" description="Low complexity" evidence="1">
    <location>
        <begin position="45"/>
        <end position="54"/>
    </location>
</feature>
<dbReference type="EMBL" id="JANFZH010000042">
    <property type="protein sequence ID" value="MCQ4841265.1"/>
    <property type="molecule type" value="Genomic_DNA"/>
</dbReference>
<feature type="chain" id="PRO_5046507932" evidence="2">
    <location>
        <begin position="27"/>
        <end position="574"/>
    </location>
</feature>
<dbReference type="InterPro" id="IPR050490">
    <property type="entry name" value="Bact_solute-bd_prot1"/>
</dbReference>
<comment type="caution">
    <text evidence="3">The sequence shown here is derived from an EMBL/GenBank/DDBJ whole genome shotgun (WGS) entry which is preliminary data.</text>
</comment>
<dbReference type="Gene3D" id="3.40.190.10">
    <property type="entry name" value="Periplasmic binding protein-like II"/>
    <property type="match status" value="2"/>
</dbReference>
<feature type="signal peptide" evidence="2">
    <location>
        <begin position="1"/>
        <end position="26"/>
    </location>
</feature>
<evidence type="ECO:0000313" key="3">
    <source>
        <dbReference type="EMBL" id="MCQ4841265.1"/>
    </source>
</evidence>
<name>A0ABT1S391_9FIRM</name>
<dbReference type="RefSeq" id="WP_256192285.1">
    <property type="nucleotide sequence ID" value="NZ_JANFZG010000005.1"/>
</dbReference>
<feature type="region of interest" description="Disordered" evidence="1">
    <location>
        <begin position="45"/>
        <end position="64"/>
    </location>
</feature>
<dbReference type="PANTHER" id="PTHR43649:SF12">
    <property type="entry name" value="DIACETYLCHITOBIOSE BINDING PROTEIN DASA"/>
    <property type="match status" value="1"/>
</dbReference>
<organism evidence="3 4">
    <name type="scientific">Neglectibacter timonensis</name>
    <dbReference type="NCBI Taxonomy" id="1776382"/>
    <lineage>
        <taxon>Bacteria</taxon>
        <taxon>Bacillati</taxon>
        <taxon>Bacillota</taxon>
        <taxon>Clostridia</taxon>
        <taxon>Eubacteriales</taxon>
        <taxon>Oscillospiraceae</taxon>
        <taxon>Neglectibacter</taxon>
    </lineage>
</organism>
<proteinExistence type="predicted"/>
<dbReference type="InterPro" id="IPR006059">
    <property type="entry name" value="SBP"/>
</dbReference>
<keyword evidence="2" id="KW-0732">Signal</keyword>
<evidence type="ECO:0000313" key="4">
    <source>
        <dbReference type="Proteomes" id="UP001524473"/>
    </source>
</evidence>